<evidence type="ECO:0000256" key="1">
    <source>
        <dbReference type="ARBA" id="ARBA00022553"/>
    </source>
</evidence>
<sequence length="153" mass="17180">MGTEPNTILLVDDDSLVANPLARLLRTKGYDVSICPDPKAALVICKKRTFDLIITDQHMPVMYGTEFAQQAKKLQPAARIILISSYSDFEQVINAFNMVAIDQQVLKPWDNSDLLKVVDEQLQLSFEMSWQEQRAKHDGDTKSLSANTLLRAG</sequence>
<accession>A0A520RWW4</accession>
<evidence type="ECO:0000259" key="3">
    <source>
        <dbReference type="PROSITE" id="PS50110"/>
    </source>
</evidence>
<dbReference type="InterPro" id="IPR011006">
    <property type="entry name" value="CheY-like_superfamily"/>
</dbReference>
<dbReference type="PANTHER" id="PTHR44591:SF3">
    <property type="entry name" value="RESPONSE REGULATORY DOMAIN-CONTAINING PROTEIN"/>
    <property type="match status" value="1"/>
</dbReference>
<dbReference type="SMART" id="SM00448">
    <property type="entry name" value="REC"/>
    <property type="match status" value="1"/>
</dbReference>
<dbReference type="PANTHER" id="PTHR44591">
    <property type="entry name" value="STRESS RESPONSE REGULATOR PROTEIN 1"/>
    <property type="match status" value="1"/>
</dbReference>
<dbReference type="InterPro" id="IPR050595">
    <property type="entry name" value="Bact_response_regulator"/>
</dbReference>
<dbReference type="Pfam" id="PF00072">
    <property type="entry name" value="Response_reg"/>
    <property type="match status" value="1"/>
</dbReference>
<organism evidence="4 5">
    <name type="scientific">OM182 bacterium</name>
    <dbReference type="NCBI Taxonomy" id="2510334"/>
    <lineage>
        <taxon>Bacteria</taxon>
        <taxon>Pseudomonadati</taxon>
        <taxon>Pseudomonadota</taxon>
        <taxon>Gammaproteobacteria</taxon>
        <taxon>OMG group</taxon>
        <taxon>OM182 clade</taxon>
    </lineage>
</organism>
<evidence type="ECO:0000313" key="4">
    <source>
        <dbReference type="EMBL" id="RZO74716.1"/>
    </source>
</evidence>
<dbReference type="PROSITE" id="PS50110">
    <property type="entry name" value="RESPONSE_REGULATORY"/>
    <property type="match status" value="1"/>
</dbReference>
<evidence type="ECO:0000256" key="2">
    <source>
        <dbReference type="PROSITE-ProRule" id="PRU00169"/>
    </source>
</evidence>
<dbReference type="SUPFAM" id="SSF52172">
    <property type="entry name" value="CheY-like"/>
    <property type="match status" value="1"/>
</dbReference>
<reference evidence="4 5" key="1">
    <citation type="submission" date="2019-02" db="EMBL/GenBank/DDBJ databases">
        <title>Prokaryotic population dynamics and viral predation in marine succession experiment using metagenomics: the confinement effect.</title>
        <authorList>
            <person name="Haro-Moreno J.M."/>
            <person name="Rodriguez-Valera F."/>
            <person name="Lopez-Perez M."/>
        </authorList>
    </citation>
    <scope>NUCLEOTIDE SEQUENCE [LARGE SCALE GENOMIC DNA]</scope>
    <source>
        <strain evidence="4">MED-G158</strain>
    </source>
</reference>
<dbReference type="GO" id="GO:0000160">
    <property type="term" value="P:phosphorelay signal transduction system"/>
    <property type="evidence" value="ECO:0007669"/>
    <property type="project" value="InterPro"/>
</dbReference>
<dbReference type="EMBL" id="SHAH01000086">
    <property type="protein sequence ID" value="RZO74716.1"/>
    <property type="molecule type" value="Genomic_DNA"/>
</dbReference>
<feature type="modified residue" description="4-aspartylphosphate" evidence="2">
    <location>
        <position position="56"/>
    </location>
</feature>
<comment type="caution">
    <text evidence="4">The sequence shown here is derived from an EMBL/GenBank/DDBJ whole genome shotgun (WGS) entry which is preliminary data.</text>
</comment>
<name>A0A520RWW4_9GAMM</name>
<dbReference type="AlphaFoldDB" id="A0A520RWW4"/>
<gene>
    <name evidence="4" type="ORF">EVA69_05430</name>
</gene>
<proteinExistence type="predicted"/>
<dbReference type="InterPro" id="IPR001789">
    <property type="entry name" value="Sig_transdc_resp-reg_receiver"/>
</dbReference>
<dbReference type="Gene3D" id="3.40.50.2300">
    <property type="match status" value="1"/>
</dbReference>
<keyword evidence="1 2" id="KW-0597">Phosphoprotein</keyword>
<dbReference type="Proteomes" id="UP000320404">
    <property type="component" value="Unassembled WGS sequence"/>
</dbReference>
<evidence type="ECO:0000313" key="5">
    <source>
        <dbReference type="Proteomes" id="UP000320404"/>
    </source>
</evidence>
<feature type="domain" description="Response regulatory" evidence="3">
    <location>
        <begin position="7"/>
        <end position="122"/>
    </location>
</feature>
<protein>
    <submittedName>
        <fullName evidence="4">Response regulator</fullName>
    </submittedName>
</protein>